<feature type="domain" description="CBS" evidence="3">
    <location>
        <begin position="80"/>
        <end position="138"/>
    </location>
</feature>
<dbReference type="InterPro" id="IPR046342">
    <property type="entry name" value="CBS_dom_sf"/>
</dbReference>
<dbReference type="InterPro" id="IPR036390">
    <property type="entry name" value="WH_DNA-bd_sf"/>
</dbReference>
<sequence>MKLTARQEEIIKIVKKEQPISGDKIAASLGLTKPTLRSDLAVLTMTGILDAKPKVGYFFSGSRVEPLLFETVYNQRVKDIMAPAICLPQTTTVADCITNLFMYDVGTLYIVEKDSKQLTGVVSRKDLLRSLLNKGDQTLPVAVIMSRMPNIVRVTPEQTILDVADLLIKSQVDSLPVIESQTSHKVVGKITKTLLTEHFVSEGHKAKGYSE</sequence>
<dbReference type="InterPro" id="IPR016842">
    <property type="entry name" value="UCP026546_HTH-CBS"/>
</dbReference>
<dbReference type="RefSeq" id="WP_166006792.1">
    <property type="nucleotide sequence ID" value="NZ_CP049886.1"/>
</dbReference>
<reference evidence="4 5" key="1">
    <citation type="submission" date="2020-03" db="EMBL/GenBank/DDBJ databases">
        <title>Vagococcus sp. nov., isolated from beetles.</title>
        <authorList>
            <person name="Hyun D.-W."/>
            <person name="Bae J.-W."/>
        </authorList>
    </citation>
    <scope>NUCLEOTIDE SEQUENCE [LARGE SCALE GENOMIC DNA]</scope>
    <source>
        <strain evidence="4 5">HDW17A</strain>
    </source>
</reference>
<dbReference type="InterPro" id="IPR051462">
    <property type="entry name" value="CBS_domain-containing"/>
</dbReference>
<proteinExistence type="predicted"/>
<gene>
    <name evidence="4" type="ORF">G7081_01560</name>
</gene>
<dbReference type="KEGG" id="vah:G7081_01560"/>
<dbReference type="Proteomes" id="UP000500890">
    <property type="component" value="Chromosome"/>
</dbReference>
<dbReference type="SUPFAM" id="SSF46785">
    <property type="entry name" value="Winged helix' DNA-binding domain"/>
    <property type="match status" value="1"/>
</dbReference>
<dbReference type="Gene3D" id="3.10.580.10">
    <property type="entry name" value="CBS-domain"/>
    <property type="match status" value="1"/>
</dbReference>
<dbReference type="Pfam" id="PF00571">
    <property type="entry name" value="CBS"/>
    <property type="match status" value="2"/>
</dbReference>
<evidence type="ECO:0000256" key="2">
    <source>
        <dbReference type="PROSITE-ProRule" id="PRU00703"/>
    </source>
</evidence>
<keyword evidence="1" id="KW-0677">Repeat</keyword>
<dbReference type="AlphaFoldDB" id="A0A6G8ALN2"/>
<dbReference type="EMBL" id="CP049886">
    <property type="protein sequence ID" value="QIL45869.1"/>
    <property type="molecule type" value="Genomic_DNA"/>
</dbReference>
<dbReference type="PIRSF" id="PIRSF026546">
    <property type="entry name" value="UCP026546_CBS_YqzB"/>
    <property type="match status" value="1"/>
</dbReference>
<dbReference type="PROSITE" id="PS51371">
    <property type="entry name" value="CBS"/>
    <property type="match status" value="2"/>
</dbReference>
<organism evidence="4 5">
    <name type="scientific">Vagococcus coleopterorum</name>
    <dbReference type="NCBI Taxonomy" id="2714946"/>
    <lineage>
        <taxon>Bacteria</taxon>
        <taxon>Bacillati</taxon>
        <taxon>Bacillota</taxon>
        <taxon>Bacilli</taxon>
        <taxon>Lactobacillales</taxon>
        <taxon>Enterococcaceae</taxon>
        <taxon>Vagococcus</taxon>
    </lineage>
</organism>
<dbReference type="PANTHER" id="PTHR48108:SF32">
    <property type="entry name" value="TRANSCRIPTIONAL REPRESSOR CCPN"/>
    <property type="match status" value="1"/>
</dbReference>
<dbReference type="SUPFAM" id="SSF54631">
    <property type="entry name" value="CBS-domain pair"/>
    <property type="match status" value="1"/>
</dbReference>
<evidence type="ECO:0000313" key="4">
    <source>
        <dbReference type="EMBL" id="QIL45869.1"/>
    </source>
</evidence>
<dbReference type="SMART" id="SM00116">
    <property type="entry name" value="CBS"/>
    <property type="match status" value="2"/>
</dbReference>
<dbReference type="InterPro" id="IPR000644">
    <property type="entry name" value="CBS_dom"/>
</dbReference>
<protein>
    <submittedName>
        <fullName evidence="4">Helix-turn-helix transcriptional regulator</fullName>
    </submittedName>
</protein>
<accession>A0A6G8ALN2</accession>
<evidence type="ECO:0000256" key="1">
    <source>
        <dbReference type="ARBA" id="ARBA00022737"/>
    </source>
</evidence>
<dbReference type="InterPro" id="IPR013196">
    <property type="entry name" value="HTH_11"/>
</dbReference>
<dbReference type="Pfam" id="PF08279">
    <property type="entry name" value="HTH_11"/>
    <property type="match status" value="1"/>
</dbReference>
<keyword evidence="2" id="KW-0129">CBS domain</keyword>
<dbReference type="CDD" id="cd04617">
    <property type="entry name" value="CBS_pair_CcpN"/>
    <property type="match status" value="1"/>
</dbReference>
<name>A0A6G8ALN2_9ENTE</name>
<dbReference type="PANTHER" id="PTHR48108">
    <property type="entry name" value="CBS DOMAIN-CONTAINING PROTEIN CBSX2, CHLOROPLASTIC"/>
    <property type="match status" value="1"/>
</dbReference>
<dbReference type="Gene3D" id="1.10.10.10">
    <property type="entry name" value="Winged helix-like DNA-binding domain superfamily/Winged helix DNA-binding domain"/>
    <property type="match status" value="1"/>
</dbReference>
<dbReference type="InterPro" id="IPR036388">
    <property type="entry name" value="WH-like_DNA-bd_sf"/>
</dbReference>
<feature type="domain" description="CBS" evidence="3">
    <location>
        <begin position="145"/>
        <end position="206"/>
    </location>
</feature>
<keyword evidence="5" id="KW-1185">Reference proteome</keyword>
<evidence type="ECO:0000313" key="5">
    <source>
        <dbReference type="Proteomes" id="UP000500890"/>
    </source>
</evidence>
<evidence type="ECO:0000259" key="3">
    <source>
        <dbReference type="PROSITE" id="PS51371"/>
    </source>
</evidence>